<organism evidence="2 3">
    <name type="scientific">Candidatus Portnoybacteria bacterium RBG_13_40_8</name>
    <dbReference type="NCBI Taxonomy" id="1801990"/>
    <lineage>
        <taxon>Bacteria</taxon>
        <taxon>Candidatus Portnoyibacteriota</taxon>
    </lineage>
</organism>
<protein>
    <submittedName>
        <fullName evidence="2">Uncharacterized protein</fullName>
    </submittedName>
</protein>
<dbReference type="AlphaFoldDB" id="A0A1G2F1B4"/>
<comment type="caution">
    <text evidence="2">The sequence shown here is derived from an EMBL/GenBank/DDBJ whole genome shotgun (WGS) entry which is preliminary data.</text>
</comment>
<dbReference type="STRING" id="1801990.A2V69_00395"/>
<feature type="region of interest" description="Disordered" evidence="1">
    <location>
        <begin position="41"/>
        <end position="72"/>
    </location>
</feature>
<proteinExistence type="predicted"/>
<evidence type="ECO:0000256" key="1">
    <source>
        <dbReference type="SAM" id="MobiDB-lite"/>
    </source>
</evidence>
<gene>
    <name evidence="2" type="ORF">A2V69_00395</name>
</gene>
<reference evidence="2 3" key="1">
    <citation type="journal article" date="2016" name="Nat. Commun.">
        <title>Thousands of microbial genomes shed light on interconnected biogeochemical processes in an aquifer system.</title>
        <authorList>
            <person name="Anantharaman K."/>
            <person name="Brown C.T."/>
            <person name="Hug L.A."/>
            <person name="Sharon I."/>
            <person name="Castelle C.J."/>
            <person name="Probst A.J."/>
            <person name="Thomas B.C."/>
            <person name="Singh A."/>
            <person name="Wilkins M.J."/>
            <person name="Karaoz U."/>
            <person name="Brodie E.L."/>
            <person name="Williams K.H."/>
            <person name="Hubbard S.S."/>
            <person name="Banfield J.F."/>
        </authorList>
    </citation>
    <scope>NUCLEOTIDE SEQUENCE [LARGE SCALE GENOMIC DNA]</scope>
</reference>
<dbReference type="Proteomes" id="UP000177810">
    <property type="component" value="Unassembled WGS sequence"/>
</dbReference>
<evidence type="ECO:0000313" key="3">
    <source>
        <dbReference type="Proteomes" id="UP000177810"/>
    </source>
</evidence>
<accession>A0A1G2F1B4</accession>
<name>A0A1G2F1B4_9BACT</name>
<dbReference type="EMBL" id="MHMT01000030">
    <property type="protein sequence ID" value="OGZ31864.1"/>
    <property type="molecule type" value="Genomic_DNA"/>
</dbReference>
<evidence type="ECO:0000313" key="2">
    <source>
        <dbReference type="EMBL" id="OGZ31864.1"/>
    </source>
</evidence>
<sequence>MSKEFSQEEIKKAIEKEEIQKKANEEMERLFELPDEEFEKEKKKTLEELGIPEDRAEGFLKNPEKSREPKKD</sequence>